<sequence length="31" mass="3443">MLSPFYLSCAKTNMSCSYSTSFCHVSHLLAL</sequence>
<name>A0A0A9GQ73_ARUDO</name>
<protein>
    <submittedName>
        <fullName evidence="1">Uncharacterized protein</fullName>
    </submittedName>
</protein>
<organism evidence="1">
    <name type="scientific">Arundo donax</name>
    <name type="common">Giant reed</name>
    <name type="synonym">Donax arundinaceus</name>
    <dbReference type="NCBI Taxonomy" id="35708"/>
    <lineage>
        <taxon>Eukaryota</taxon>
        <taxon>Viridiplantae</taxon>
        <taxon>Streptophyta</taxon>
        <taxon>Embryophyta</taxon>
        <taxon>Tracheophyta</taxon>
        <taxon>Spermatophyta</taxon>
        <taxon>Magnoliopsida</taxon>
        <taxon>Liliopsida</taxon>
        <taxon>Poales</taxon>
        <taxon>Poaceae</taxon>
        <taxon>PACMAD clade</taxon>
        <taxon>Arundinoideae</taxon>
        <taxon>Arundineae</taxon>
        <taxon>Arundo</taxon>
    </lineage>
</organism>
<evidence type="ECO:0000313" key="1">
    <source>
        <dbReference type="EMBL" id="JAE24691.1"/>
    </source>
</evidence>
<reference evidence="1" key="1">
    <citation type="submission" date="2014-09" db="EMBL/GenBank/DDBJ databases">
        <authorList>
            <person name="Magalhaes I.L.F."/>
            <person name="Oliveira U."/>
            <person name="Santos F.R."/>
            <person name="Vidigal T.H.D.A."/>
            <person name="Brescovit A.D."/>
            <person name="Santos A.J."/>
        </authorList>
    </citation>
    <scope>NUCLEOTIDE SEQUENCE</scope>
    <source>
        <tissue evidence="1">Shoot tissue taken approximately 20 cm above the soil surface</tissue>
    </source>
</reference>
<reference evidence="1" key="2">
    <citation type="journal article" date="2015" name="Data Brief">
        <title>Shoot transcriptome of the giant reed, Arundo donax.</title>
        <authorList>
            <person name="Barrero R.A."/>
            <person name="Guerrero F.D."/>
            <person name="Moolhuijzen P."/>
            <person name="Goolsby J.A."/>
            <person name="Tidwell J."/>
            <person name="Bellgard S.E."/>
            <person name="Bellgard M.I."/>
        </authorList>
    </citation>
    <scope>NUCLEOTIDE SEQUENCE</scope>
    <source>
        <tissue evidence="1">Shoot tissue taken approximately 20 cm above the soil surface</tissue>
    </source>
</reference>
<dbReference type="AlphaFoldDB" id="A0A0A9GQ73"/>
<proteinExistence type="predicted"/>
<accession>A0A0A9GQ73</accession>
<dbReference type="EMBL" id="GBRH01173205">
    <property type="protein sequence ID" value="JAE24691.1"/>
    <property type="molecule type" value="Transcribed_RNA"/>
</dbReference>